<dbReference type="InterPro" id="IPR018391">
    <property type="entry name" value="PQQ_b-propeller_rpt"/>
</dbReference>
<evidence type="ECO:0000256" key="7">
    <source>
        <dbReference type="PROSITE-ProRule" id="PRU10141"/>
    </source>
</evidence>
<dbReference type="Pfam" id="PF00069">
    <property type="entry name" value="Pkinase"/>
    <property type="match status" value="1"/>
</dbReference>
<dbReference type="Gene3D" id="2.130.10.10">
    <property type="entry name" value="YVTN repeat-like/Quinoprotein amine dehydrogenase"/>
    <property type="match status" value="1"/>
</dbReference>
<evidence type="ECO:0000256" key="5">
    <source>
        <dbReference type="ARBA" id="ARBA00022777"/>
    </source>
</evidence>
<evidence type="ECO:0000256" key="1">
    <source>
        <dbReference type="ARBA" id="ARBA00012513"/>
    </source>
</evidence>
<dbReference type="InterPro" id="IPR017441">
    <property type="entry name" value="Protein_kinase_ATP_BS"/>
</dbReference>
<dbReference type="PANTHER" id="PTHR43289">
    <property type="entry name" value="MITOGEN-ACTIVATED PROTEIN KINASE KINASE KINASE 20-RELATED"/>
    <property type="match status" value="1"/>
</dbReference>
<dbReference type="Gene3D" id="3.30.200.20">
    <property type="entry name" value="Phosphorylase Kinase, domain 1"/>
    <property type="match status" value="1"/>
</dbReference>
<keyword evidence="2" id="KW-0723">Serine/threonine-protein kinase</keyword>
<dbReference type="Gene3D" id="2.40.10.480">
    <property type="match status" value="2"/>
</dbReference>
<gene>
    <name evidence="9" type="ORF">ACI2L5_34050</name>
</gene>
<keyword evidence="3" id="KW-0808">Transferase</keyword>
<keyword evidence="5" id="KW-0418">Kinase</keyword>
<proteinExistence type="predicted"/>
<dbReference type="Pfam" id="PF13360">
    <property type="entry name" value="PQQ_2"/>
    <property type="match status" value="2"/>
</dbReference>
<evidence type="ECO:0000313" key="9">
    <source>
        <dbReference type="EMBL" id="MFK4269922.1"/>
    </source>
</evidence>
<dbReference type="PROSITE" id="PS00107">
    <property type="entry name" value="PROTEIN_KINASE_ATP"/>
    <property type="match status" value="1"/>
</dbReference>
<keyword evidence="4 7" id="KW-0547">Nucleotide-binding</keyword>
<dbReference type="InterPro" id="IPR002372">
    <property type="entry name" value="PQQ_rpt_dom"/>
</dbReference>
<evidence type="ECO:0000313" key="10">
    <source>
        <dbReference type="Proteomes" id="UP001620295"/>
    </source>
</evidence>
<dbReference type="SMART" id="SM00564">
    <property type="entry name" value="PQQ"/>
    <property type="match status" value="3"/>
</dbReference>
<sequence>MHDRDLILADRYRLVRPLGRGGMGEVWEAQDTRLRRPVAVKVISILAGGGSRADEARARFLREARITAALQHPHIVTVHDLGEATTDQGTTPFLVMELLRGEGLDAVVRRGPVGEEEVARWGVQVCDALSEAHATGILHRDIKPANLFVAASGSLKVLDFGIARAADASATGDRLTHTGFMVGTAAYMAPEQARGRPEQRSDLYSLGCVLFELLTGRLPFDAPDTLAYVTAHLHDPPPAPSSLVPGVSAPWDRLVGRLLAKDPRERYESAAVLADELRRFDGVRQAAPAVRYTPTAADQGHVADQEHVADQGRGASSPPSAVSVSGDLAAAATVQAPAGPSGGTGMSRRSLLLGGAGVAAVAVAGGAAAMYLTGDPKRDPVAWSQKIADVDLINSDGPDVVLADGRCHVAAGHYYKETAALHTFDLATGKRLWKTSFNAAWSRETRFTVVGGTLLALTRDPADKGGRVHAFDAATGERRWQRSVSYGAMGLDVHRPSGLLITGEDGYVIGIDPRTGSQRWSTDVSSPYSATWILAGDLILCGGGIALLGKTGKKLWTRSNFQPQGDLAQPLGEGLLCYEDGRTAPVDLVCRKADTGEVMWRSPFQKTKPDTLTTGAFQPLDELVSGTTVFLPLAAGPRRKPTALNGLTGEQIWTYGSTYQEVGLKEQATTSVAGGFVLATGSGPVCVAAGDGTKRWQADTRSVRTTGKYALLSGTEQARVFQRWTSVRIVGVEHGRTLWTGQFDSTAMSEPAASGDSIVFLDGGGTVWAVRV</sequence>
<protein>
    <recommendedName>
        <fullName evidence="1">non-specific serine/threonine protein kinase</fullName>
        <ecNumber evidence="1">2.7.11.1</ecNumber>
    </recommendedName>
</protein>
<dbReference type="InterPro" id="IPR000719">
    <property type="entry name" value="Prot_kinase_dom"/>
</dbReference>
<dbReference type="InterPro" id="IPR015943">
    <property type="entry name" value="WD40/YVTN_repeat-like_dom_sf"/>
</dbReference>
<keyword evidence="10" id="KW-1185">Reference proteome</keyword>
<feature type="domain" description="Protein kinase" evidence="8">
    <location>
        <begin position="12"/>
        <end position="278"/>
    </location>
</feature>
<reference evidence="9 10" key="1">
    <citation type="submission" date="2024-11" db="EMBL/GenBank/DDBJ databases">
        <title>The Natural Products Discovery Center: Release of the First 8490 Sequenced Strains for Exploring Actinobacteria Biosynthetic Diversity.</title>
        <authorList>
            <person name="Kalkreuter E."/>
            <person name="Kautsar S.A."/>
            <person name="Yang D."/>
            <person name="Bader C.D."/>
            <person name="Teijaro C.N."/>
            <person name="Fluegel L."/>
            <person name="Davis C.M."/>
            <person name="Simpson J.R."/>
            <person name="Lauterbach L."/>
            <person name="Steele A.D."/>
            <person name="Gui C."/>
            <person name="Meng S."/>
            <person name="Li G."/>
            <person name="Viehrig K."/>
            <person name="Ye F."/>
            <person name="Su P."/>
            <person name="Kiefer A.F."/>
            <person name="Nichols A."/>
            <person name="Cepeda A.J."/>
            <person name="Yan W."/>
            <person name="Fan B."/>
            <person name="Jiang Y."/>
            <person name="Adhikari A."/>
            <person name="Zheng C.-J."/>
            <person name="Schuster L."/>
            <person name="Cowan T.M."/>
            <person name="Smanski M.J."/>
            <person name="Chevrette M.G."/>
            <person name="De Carvalho L.P.S."/>
            <person name="Shen B."/>
        </authorList>
    </citation>
    <scope>NUCLEOTIDE SEQUENCE [LARGE SCALE GENOMIC DNA]</scope>
    <source>
        <strain evidence="9 10">NPDC020863</strain>
    </source>
</reference>
<dbReference type="PANTHER" id="PTHR43289:SF6">
    <property type="entry name" value="SERINE_THREONINE-PROTEIN KINASE NEKL-3"/>
    <property type="match status" value="1"/>
</dbReference>
<comment type="caution">
    <text evidence="9">The sequence shown here is derived from an EMBL/GenBank/DDBJ whole genome shotgun (WGS) entry which is preliminary data.</text>
</comment>
<dbReference type="EC" id="2.7.11.1" evidence="1"/>
<dbReference type="SUPFAM" id="SSF50998">
    <property type="entry name" value="Quinoprotein alcohol dehydrogenase-like"/>
    <property type="match status" value="2"/>
</dbReference>
<evidence type="ECO:0000259" key="8">
    <source>
        <dbReference type="PROSITE" id="PS50011"/>
    </source>
</evidence>
<keyword evidence="6 7" id="KW-0067">ATP-binding</keyword>
<feature type="binding site" evidence="7">
    <location>
        <position position="41"/>
    </location>
    <ligand>
        <name>ATP</name>
        <dbReference type="ChEBI" id="CHEBI:30616"/>
    </ligand>
</feature>
<dbReference type="Gene3D" id="1.10.510.10">
    <property type="entry name" value="Transferase(Phosphotransferase) domain 1"/>
    <property type="match status" value="1"/>
</dbReference>
<dbReference type="EMBL" id="JBJDQH010000012">
    <property type="protein sequence ID" value="MFK4269922.1"/>
    <property type="molecule type" value="Genomic_DNA"/>
</dbReference>
<dbReference type="PROSITE" id="PS00108">
    <property type="entry name" value="PROTEIN_KINASE_ST"/>
    <property type="match status" value="1"/>
</dbReference>
<evidence type="ECO:0000256" key="4">
    <source>
        <dbReference type="ARBA" id="ARBA00022741"/>
    </source>
</evidence>
<dbReference type="PROSITE" id="PS50011">
    <property type="entry name" value="PROTEIN_KINASE_DOM"/>
    <property type="match status" value="1"/>
</dbReference>
<evidence type="ECO:0000256" key="2">
    <source>
        <dbReference type="ARBA" id="ARBA00022527"/>
    </source>
</evidence>
<dbReference type="InterPro" id="IPR008271">
    <property type="entry name" value="Ser/Thr_kinase_AS"/>
</dbReference>
<dbReference type="InterPro" id="IPR011047">
    <property type="entry name" value="Quinoprotein_ADH-like_sf"/>
</dbReference>
<dbReference type="SUPFAM" id="SSF56112">
    <property type="entry name" value="Protein kinase-like (PK-like)"/>
    <property type="match status" value="1"/>
</dbReference>
<dbReference type="InterPro" id="IPR011009">
    <property type="entry name" value="Kinase-like_dom_sf"/>
</dbReference>
<evidence type="ECO:0000256" key="6">
    <source>
        <dbReference type="ARBA" id="ARBA00022840"/>
    </source>
</evidence>
<accession>A0ABW8LVG7</accession>
<name>A0ABW8LVG7_9ACTN</name>
<evidence type="ECO:0000256" key="3">
    <source>
        <dbReference type="ARBA" id="ARBA00022679"/>
    </source>
</evidence>
<dbReference type="SMART" id="SM00220">
    <property type="entry name" value="S_TKc"/>
    <property type="match status" value="1"/>
</dbReference>
<dbReference type="CDD" id="cd14014">
    <property type="entry name" value="STKc_PknB_like"/>
    <property type="match status" value="1"/>
</dbReference>
<dbReference type="Proteomes" id="UP001620295">
    <property type="component" value="Unassembled WGS sequence"/>
</dbReference>
<organism evidence="9 10">
    <name type="scientific">Streptomyces milbemycinicus</name>
    <dbReference type="NCBI Taxonomy" id="476552"/>
    <lineage>
        <taxon>Bacteria</taxon>
        <taxon>Bacillati</taxon>
        <taxon>Actinomycetota</taxon>
        <taxon>Actinomycetes</taxon>
        <taxon>Kitasatosporales</taxon>
        <taxon>Streptomycetaceae</taxon>
        <taxon>Streptomyces</taxon>
    </lineage>
</organism>
<dbReference type="RefSeq" id="WP_358701643.1">
    <property type="nucleotide sequence ID" value="NZ_JBFACG010000002.1"/>
</dbReference>